<organism evidence="2 3">
    <name type="scientific">Hydnum rufescens UP504</name>
    <dbReference type="NCBI Taxonomy" id="1448309"/>
    <lineage>
        <taxon>Eukaryota</taxon>
        <taxon>Fungi</taxon>
        <taxon>Dikarya</taxon>
        <taxon>Basidiomycota</taxon>
        <taxon>Agaricomycotina</taxon>
        <taxon>Agaricomycetes</taxon>
        <taxon>Cantharellales</taxon>
        <taxon>Hydnaceae</taxon>
        <taxon>Hydnum</taxon>
    </lineage>
</organism>
<evidence type="ECO:0000256" key="1">
    <source>
        <dbReference type="SAM" id="SignalP"/>
    </source>
</evidence>
<dbReference type="PANTHER" id="PTHR15396:SF1">
    <property type="entry name" value="RIBONUCLEASE P PROTEIN SUBUNIT P40"/>
    <property type="match status" value="1"/>
</dbReference>
<proteinExistence type="predicted"/>
<reference evidence="2" key="1">
    <citation type="journal article" date="2020" name="Nat. Commun.">
        <title>Large-scale genome sequencing of mycorrhizal fungi provides insights into the early evolution of symbiotic traits.</title>
        <authorList>
            <person name="Miyauchi S."/>
            <person name="Kiss E."/>
            <person name="Kuo A."/>
            <person name="Drula E."/>
            <person name="Kohler A."/>
            <person name="Sanchez-Garcia M."/>
            <person name="Morin E."/>
            <person name="Andreopoulos B."/>
            <person name="Barry K.W."/>
            <person name="Bonito G."/>
            <person name="Buee M."/>
            <person name="Carver A."/>
            <person name="Chen C."/>
            <person name="Cichocki N."/>
            <person name="Clum A."/>
            <person name="Culley D."/>
            <person name="Crous P.W."/>
            <person name="Fauchery L."/>
            <person name="Girlanda M."/>
            <person name="Hayes R.D."/>
            <person name="Keri Z."/>
            <person name="LaButti K."/>
            <person name="Lipzen A."/>
            <person name="Lombard V."/>
            <person name="Magnuson J."/>
            <person name="Maillard F."/>
            <person name="Murat C."/>
            <person name="Nolan M."/>
            <person name="Ohm R.A."/>
            <person name="Pangilinan J."/>
            <person name="Pereira M.F."/>
            <person name="Perotto S."/>
            <person name="Peter M."/>
            <person name="Pfister S."/>
            <person name="Riley R."/>
            <person name="Sitrit Y."/>
            <person name="Stielow J.B."/>
            <person name="Szollosi G."/>
            <person name="Zifcakova L."/>
            <person name="Stursova M."/>
            <person name="Spatafora J.W."/>
            <person name="Tedersoo L."/>
            <person name="Vaario L.M."/>
            <person name="Yamada A."/>
            <person name="Yan M."/>
            <person name="Wang P."/>
            <person name="Xu J."/>
            <person name="Bruns T."/>
            <person name="Baldrian P."/>
            <person name="Vilgalys R."/>
            <person name="Dunand C."/>
            <person name="Henrissat B."/>
            <person name="Grigoriev I.V."/>
            <person name="Hibbett D."/>
            <person name="Nagy L.G."/>
            <person name="Martin F.M."/>
        </authorList>
    </citation>
    <scope>NUCLEOTIDE SEQUENCE</scope>
    <source>
        <strain evidence="2">UP504</strain>
    </source>
</reference>
<dbReference type="PANTHER" id="PTHR15396">
    <property type="entry name" value="RIBONUCLEASE P PROTEIN SUBUNIT P40"/>
    <property type="match status" value="1"/>
</dbReference>
<comment type="caution">
    <text evidence="2">The sequence shown here is derived from an EMBL/GenBank/DDBJ whole genome shotgun (WGS) entry which is preliminary data.</text>
</comment>
<dbReference type="Proteomes" id="UP000886523">
    <property type="component" value="Unassembled WGS sequence"/>
</dbReference>
<name>A0A9P6AXL2_9AGAM</name>
<keyword evidence="1" id="KW-0732">Signal</keyword>
<dbReference type="InterPro" id="IPR013893">
    <property type="entry name" value="RNase_P_Rpp40"/>
</dbReference>
<feature type="signal peptide" evidence="1">
    <location>
        <begin position="1"/>
        <end position="16"/>
    </location>
</feature>
<dbReference type="AlphaFoldDB" id="A0A9P6AXL2"/>
<accession>A0A9P6AXL2</accession>
<evidence type="ECO:0000313" key="3">
    <source>
        <dbReference type="Proteomes" id="UP000886523"/>
    </source>
</evidence>
<sequence length="225" mass="25253">MIALVTCILRLAIATGLPHGGETWYTDAHGSLYLCVDKNTYERLSLVGVPVNRKKRDKFIVRVDLRDSTRKEFHQAKDACWQWDAERRELGMVGWEALMPVEQDVHVPPGSTNKLHHATSYIRHHKDVVVPRITLGPRPTSNDGAVAWDERMNEFFEWFGMVCIGSPRTLARDRVDSYVSGYIPPDGSLGAVVHMRWCGLFSGSFIRDVIAMLGYAPPLGSSSSL</sequence>
<dbReference type="GO" id="GO:0000172">
    <property type="term" value="C:ribonuclease MRP complex"/>
    <property type="evidence" value="ECO:0007669"/>
    <property type="project" value="TreeGrafter"/>
</dbReference>
<protein>
    <submittedName>
        <fullName evidence="2">Uncharacterized protein</fullName>
    </submittedName>
</protein>
<dbReference type="GO" id="GO:0001682">
    <property type="term" value="P:tRNA 5'-leader removal"/>
    <property type="evidence" value="ECO:0007669"/>
    <property type="project" value="InterPro"/>
</dbReference>
<feature type="chain" id="PRO_5040351709" evidence="1">
    <location>
        <begin position="17"/>
        <end position="225"/>
    </location>
</feature>
<dbReference type="Pfam" id="PF08584">
    <property type="entry name" value="Ribonuc_P_40"/>
    <property type="match status" value="1"/>
</dbReference>
<evidence type="ECO:0000313" key="2">
    <source>
        <dbReference type="EMBL" id="KAF9512656.1"/>
    </source>
</evidence>
<gene>
    <name evidence="2" type="ORF">BS47DRAFT_1038622</name>
</gene>
<dbReference type="GO" id="GO:0004526">
    <property type="term" value="F:ribonuclease P activity"/>
    <property type="evidence" value="ECO:0007669"/>
    <property type="project" value="TreeGrafter"/>
</dbReference>
<dbReference type="OrthoDB" id="63112at2759"/>
<dbReference type="GO" id="GO:0030681">
    <property type="term" value="C:multimeric ribonuclease P complex"/>
    <property type="evidence" value="ECO:0007669"/>
    <property type="project" value="TreeGrafter"/>
</dbReference>
<keyword evidence="3" id="KW-1185">Reference proteome</keyword>
<dbReference type="GO" id="GO:0000447">
    <property type="term" value="P:endonucleolytic cleavage in ITS1 to separate SSU-rRNA from 5.8S rRNA and LSU-rRNA from tricistronic rRNA transcript (SSU-rRNA, 5.8S rRNA, LSU-rRNA)"/>
    <property type="evidence" value="ECO:0007669"/>
    <property type="project" value="TreeGrafter"/>
</dbReference>
<dbReference type="GO" id="GO:0000171">
    <property type="term" value="F:ribonuclease MRP activity"/>
    <property type="evidence" value="ECO:0007669"/>
    <property type="project" value="TreeGrafter"/>
</dbReference>
<dbReference type="EMBL" id="MU128983">
    <property type="protein sequence ID" value="KAF9512656.1"/>
    <property type="molecule type" value="Genomic_DNA"/>
</dbReference>